<evidence type="ECO:0000313" key="2">
    <source>
        <dbReference type="Proteomes" id="UP000054279"/>
    </source>
</evidence>
<organism evidence="1 2">
    <name type="scientific">Sphaerobolus stellatus (strain SS14)</name>
    <dbReference type="NCBI Taxonomy" id="990650"/>
    <lineage>
        <taxon>Eukaryota</taxon>
        <taxon>Fungi</taxon>
        <taxon>Dikarya</taxon>
        <taxon>Basidiomycota</taxon>
        <taxon>Agaricomycotina</taxon>
        <taxon>Agaricomycetes</taxon>
        <taxon>Phallomycetidae</taxon>
        <taxon>Geastrales</taxon>
        <taxon>Sphaerobolaceae</taxon>
        <taxon>Sphaerobolus</taxon>
    </lineage>
</organism>
<reference evidence="1 2" key="1">
    <citation type="submission" date="2014-06" db="EMBL/GenBank/DDBJ databases">
        <title>Evolutionary Origins and Diversification of the Mycorrhizal Mutualists.</title>
        <authorList>
            <consortium name="DOE Joint Genome Institute"/>
            <consortium name="Mycorrhizal Genomics Consortium"/>
            <person name="Kohler A."/>
            <person name="Kuo A."/>
            <person name="Nagy L.G."/>
            <person name="Floudas D."/>
            <person name="Copeland A."/>
            <person name="Barry K.W."/>
            <person name="Cichocki N."/>
            <person name="Veneault-Fourrey C."/>
            <person name="LaButti K."/>
            <person name="Lindquist E.A."/>
            <person name="Lipzen A."/>
            <person name="Lundell T."/>
            <person name="Morin E."/>
            <person name="Murat C."/>
            <person name="Riley R."/>
            <person name="Ohm R."/>
            <person name="Sun H."/>
            <person name="Tunlid A."/>
            <person name="Henrissat B."/>
            <person name="Grigoriev I.V."/>
            <person name="Hibbett D.S."/>
            <person name="Martin F."/>
        </authorList>
    </citation>
    <scope>NUCLEOTIDE SEQUENCE [LARGE SCALE GENOMIC DNA]</scope>
    <source>
        <strain evidence="1 2">SS14</strain>
    </source>
</reference>
<protein>
    <submittedName>
        <fullName evidence="1">Unplaced genomic scaffold SPHSTscaffold_200, whole genome shotgun sequence</fullName>
    </submittedName>
</protein>
<gene>
    <name evidence="1" type="ORF">M422DRAFT_268765</name>
</gene>
<dbReference type="AlphaFoldDB" id="A0A0C9UXB1"/>
<dbReference type="HOGENOM" id="CLU_1180865_0_0_1"/>
<proteinExistence type="predicted"/>
<accession>A0A0C9UXB1</accession>
<keyword evidence="2" id="KW-1185">Reference proteome</keyword>
<sequence length="235" mass="26871">MDTARKEQDLDVILPATTPHYAQVQELDVKLVSDNRIRQLLAGLAEVELNSQQLRRLHLEQNIVGALRFELGAFKHARIPESPFYCVDMLKHLPKLLTLKFVVPSIGHHGVYTPCSVPIPLLRLQRLHFISASLQDTKHILESISTPQLTHLKVENVRDSGSKCTLLEALVPLRLCPLFEVDVFELFVETNGEFLVEGLKDSISFIDVERRIRSTDLHYSIISREFMAETHEYQI</sequence>
<dbReference type="SUPFAM" id="SSF52047">
    <property type="entry name" value="RNI-like"/>
    <property type="match status" value="1"/>
</dbReference>
<dbReference type="Proteomes" id="UP000054279">
    <property type="component" value="Unassembled WGS sequence"/>
</dbReference>
<name>A0A0C9UXB1_SPHS4</name>
<evidence type="ECO:0000313" key="1">
    <source>
        <dbReference type="EMBL" id="KIJ29810.1"/>
    </source>
</evidence>
<dbReference type="EMBL" id="KN837275">
    <property type="protein sequence ID" value="KIJ29810.1"/>
    <property type="molecule type" value="Genomic_DNA"/>
</dbReference>